<dbReference type="GO" id="GO:0005634">
    <property type="term" value="C:nucleus"/>
    <property type="evidence" value="ECO:0007669"/>
    <property type="project" value="TreeGrafter"/>
</dbReference>
<evidence type="ECO:0000256" key="1">
    <source>
        <dbReference type="ARBA" id="ARBA00022723"/>
    </source>
</evidence>
<dbReference type="GO" id="GO:0061630">
    <property type="term" value="F:ubiquitin protein ligase activity"/>
    <property type="evidence" value="ECO:0007669"/>
    <property type="project" value="TreeGrafter"/>
</dbReference>
<keyword evidence="1" id="KW-0479">Metal-binding</keyword>
<evidence type="ECO:0000256" key="2">
    <source>
        <dbReference type="ARBA" id="ARBA00022771"/>
    </source>
</evidence>
<dbReference type="AlphaFoldDB" id="A0AAD7VFI3"/>
<accession>A0AAD7VFI3</accession>
<sequence length="121" mass="13226">MAMMTTPTISSSISNNYLIDMSFDLDEALAMAEESCRRVATTNTFVSNLPTVVLPAHDQDSDVCSVCMEGFHGHVTSSSGCDRSNKRVPCGHVYHANCIASWLSHSNSCPLCRCKISLEYD</sequence>
<comment type="caution">
    <text evidence="6">The sequence shown here is derived from an EMBL/GenBank/DDBJ whole genome shotgun (WGS) entry which is preliminary data.</text>
</comment>
<dbReference type="GO" id="GO:0006511">
    <property type="term" value="P:ubiquitin-dependent protein catabolic process"/>
    <property type="evidence" value="ECO:0007669"/>
    <property type="project" value="TreeGrafter"/>
</dbReference>
<evidence type="ECO:0000256" key="4">
    <source>
        <dbReference type="PROSITE-ProRule" id="PRU00175"/>
    </source>
</evidence>
<keyword evidence="2 4" id="KW-0863">Zinc-finger</keyword>
<proteinExistence type="predicted"/>
<keyword evidence="3" id="KW-0862">Zinc</keyword>
<dbReference type="GO" id="GO:0008270">
    <property type="term" value="F:zinc ion binding"/>
    <property type="evidence" value="ECO:0007669"/>
    <property type="project" value="UniProtKB-KW"/>
</dbReference>
<evidence type="ECO:0000256" key="3">
    <source>
        <dbReference type="ARBA" id="ARBA00022833"/>
    </source>
</evidence>
<dbReference type="EMBL" id="JARAOO010000003">
    <property type="protein sequence ID" value="KAJ7973793.1"/>
    <property type="molecule type" value="Genomic_DNA"/>
</dbReference>
<evidence type="ECO:0000313" key="6">
    <source>
        <dbReference type="EMBL" id="KAJ7973793.1"/>
    </source>
</evidence>
<dbReference type="InterPro" id="IPR001841">
    <property type="entry name" value="Znf_RING"/>
</dbReference>
<dbReference type="PANTHER" id="PTHR45931">
    <property type="entry name" value="SI:CH211-59O9.10"/>
    <property type="match status" value="1"/>
</dbReference>
<reference evidence="6" key="1">
    <citation type="journal article" date="2023" name="Science">
        <title>Elucidation of the pathway for biosynthesis of saponin adjuvants from the soapbark tree.</title>
        <authorList>
            <person name="Reed J."/>
            <person name="Orme A."/>
            <person name="El-Demerdash A."/>
            <person name="Owen C."/>
            <person name="Martin L.B.B."/>
            <person name="Misra R.C."/>
            <person name="Kikuchi S."/>
            <person name="Rejzek M."/>
            <person name="Martin A.C."/>
            <person name="Harkess A."/>
            <person name="Leebens-Mack J."/>
            <person name="Louveau T."/>
            <person name="Stephenson M.J."/>
            <person name="Osbourn A."/>
        </authorList>
    </citation>
    <scope>NUCLEOTIDE SEQUENCE</scope>
    <source>
        <strain evidence="6">S10</strain>
    </source>
</reference>
<dbReference type="Proteomes" id="UP001163823">
    <property type="component" value="Chromosome 3"/>
</dbReference>
<dbReference type="Gene3D" id="3.30.40.10">
    <property type="entry name" value="Zinc/RING finger domain, C3HC4 (zinc finger)"/>
    <property type="match status" value="1"/>
</dbReference>
<evidence type="ECO:0000259" key="5">
    <source>
        <dbReference type="PROSITE" id="PS50089"/>
    </source>
</evidence>
<name>A0AAD7VFI3_QUISA</name>
<evidence type="ECO:0000313" key="7">
    <source>
        <dbReference type="Proteomes" id="UP001163823"/>
    </source>
</evidence>
<dbReference type="SUPFAM" id="SSF57850">
    <property type="entry name" value="RING/U-box"/>
    <property type="match status" value="1"/>
</dbReference>
<gene>
    <name evidence="6" type="ORF">O6P43_003971</name>
</gene>
<dbReference type="InterPro" id="IPR051834">
    <property type="entry name" value="RING_finger_E3_ligase"/>
</dbReference>
<keyword evidence="7" id="KW-1185">Reference proteome</keyword>
<feature type="domain" description="RING-type" evidence="5">
    <location>
        <begin position="64"/>
        <end position="113"/>
    </location>
</feature>
<organism evidence="6 7">
    <name type="scientific">Quillaja saponaria</name>
    <name type="common">Soap bark tree</name>
    <dbReference type="NCBI Taxonomy" id="32244"/>
    <lineage>
        <taxon>Eukaryota</taxon>
        <taxon>Viridiplantae</taxon>
        <taxon>Streptophyta</taxon>
        <taxon>Embryophyta</taxon>
        <taxon>Tracheophyta</taxon>
        <taxon>Spermatophyta</taxon>
        <taxon>Magnoliopsida</taxon>
        <taxon>eudicotyledons</taxon>
        <taxon>Gunneridae</taxon>
        <taxon>Pentapetalae</taxon>
        <taxon>rosids</taxon>
        <taxon>fabids</taxon>
        <taxon>Fabales</taxon>
        <taxon>Quillajaceae</taxon>
        <taxon>Quillaja</taxon>
    </lineage>
</organism>
<dbReference type="InterPro" id="IPR013083">
    <property type="entry name" value="Znf_RING/FYVE/PHD"/>
</dbReference>
<dbReference type="SMART" id="SM00184">
    <property type="entry name" value="RING"/>
    <property type="match status" value="1"/>
</dbReference>
<dbReference type="PROSITE" id="PS50089">
    <property type="entry name" value="ZF_RING_2"/>
    <property type="match status" value="1"/>
</dbReference>
<dbReference type="Pfam" id="PF13639">
    <property type="entry name" value="zf-RING_2"/>
    <property type="match status" value="1"/>
</dbReference>
<dbReference type="KEGG" id="qsa:O6P43_003971"/>
<dbReference type="PANTHER" id="PTHR45931:SF3">
    <property type="entry name" value="RING ZINC FINGER-CONTAINING PROTEIN"/>
    <property type="match status" value="1"/>
</dbReference>
<protein>
    <submittedName>
        <fullName evidence="6">E3 ubiquitin-protein ligase</fullName>
    </submittedName>
</protein>